<dbReference type="SUPFAM" id="SSF57701">
    <property type="entry name" value="Zn2/Cys6 DNA-binding domain"/>
    <property type="match status" value="1"/>
</dbReference>
<evidence type="ECO:0000313" key="9">
    <source>
        <dbReference type="Proteomes" id="UP000184330"/>
    </source>
</evidence>
<protein>
    <recommendedName>
        <fullName evidence="7">Zn(2)-C6 fungal-type domain-containing protein</fullName>
    </recommendedName>
</protein>
<dbReference type="InterPro" id="IPR021858">
    <property type="entry name" value="Fun_TF"/>
</dbReference>
<dbReference type="InterPro" id="IPR001138">
    <property type="entry name" value="Zn2Cys6_DnaBD"/>
</dbReference>
<reference evidence="8 9" key="1">
    <citation type="submission" date="2016-03" db="EMBL/GenBank/DDBJ databases">
        <authorList>
            <person name="Ploux O."/>
        </authorList>
    </citation>
    <scope>NUCLEOTIDE SEQUENCE [LARGE SCALE GENOMIC DNA]</scope>
    <source>
        <strain evidence="8 9">UAMH 11012</strain>
    </source>
</reference>
<proteinExistence type="predicted"/>
<accession>A0A1L7WLE5</accession>
<dbReference type="GO" id="GO:0008270">
    <property type="term" value="F:zinc ion binding"/>
    <property type="evidence" value="ECO:0007669"/>
    <property type="project" value="InterPro"/>
</dbReference>
<evidence type="ECO:0000313" key="8">
    <source>
        <dbReference type="EMBL" id="CZR53602.1"/>
    </source>
</evidence>
<dbReference type="AlphaFoldDB" id="A0A1L7WLE5"/>
<sequence length="606" mass="67685">MRVIKVYIPIAGVNVDEGAKNSLWAATAKGVGARLASEFPSPVEKNPTHHVDRIRRVKCDESRPACKRCVSTGRVCDGYGIWGGGGNGYSQRSASNSSIESSPAMTLVPASQNNVPASITVTCMSTHEQYCFEWFMCRTVKKFPGLLPSPFWETLVCQASSSEPAVLHAVLALSSAHKKDGLDSNGPLKIQNTPDTLEQFMLQQYSTAINHLQPHFSAKSRDSIRVALVTCLLFIYMEFLRGHYKTANAHLRSGLKLLREVQEQERSSQKIDGILIPKPCSNFADDCISDTFVRLQIQAMLCGQTFPNLNLIPQTIESDFPNATFQSVGQARQCLDRLSHGIFHLTEKSLQDGISEDLASLACQARLQTAMASWFKQYEAYRFSQGDQMLLRDEFSYRALLLSYTLASIMANTCLSSASQAVFDSQMQSFLSIVNQSIVIRKYVMSTPVHDIIPGTSADASDAVAELGWIPPLSYTAIKCRNHRVRLQAARLLGSLPHKEGMWDATIWASIAKEVVEIEEGDFYENIQVDDDFLLCDVPQEKDLLLPMLPEERRMHEIQVVLPDNPMEKVLLTCRRRRKDGSWEEVVRECDIVPLARVVKPGRTML</sequence>
<keyword evidence="4" id="KW-0238">DNA-binding</keyword>
<dbReference type="GO" id="GO:0003677">
    <property type="term" value="F:DNA binding"/>
    <property type="evidence" value="ECO:0007669"/>
    <property type="project" value="UniProtKB-KW"/>
</dbReference>
<dbReference type="PANTHER" id="PTHR36206">
    <property type="entry name" value="ASPERCRYPTIN BIOSYNTHESIS CLUSTER-SPECIFIC TRANSCRIPTION REGULATOR ATNN-RELATED"/>
    <property type="match status" value="1"/>
</dbReference>
<keyword evidence="3" id="KW-0805">Transcription regulation</keyword>
<dbReference type="EMBL" id="FJOG01000004">
    <property type="protein sequence ID" value="CZR53602.1"/>
    <property type="molecule type" value="Genomic_DNA"/>
</dbReference>
<organism evidence="8 9">
    <name type="scientific">Phialocephala subalpina</name>
    <dbReference type="NCBI Taxonomy" id="576137"/>
    <lineage>
        <taxon>Eukaryota</taxon>
        <taxon>Fungi</taxon>
        <taxon>Dikarya</taxon>
        <taxon>Ascomycota</taxon>
        <taxon>Pezizomycotina</taxon>
        <taxon>Leotiomycetes</taxon>
        <taxon>Helotiales</taxon>
        <taxon>Mollisiaceae</taxon>
        <taxon>Phialocephala</taxon>
        <taxon>Phialocephala fortinii species complex</taxon>
    </lineage>
</organism>
<feature type="domain" description="Zn(2)-C6 fungal-type" evidence="7">
    <location>
        <begin position="53"/>
        <end position="79"/>
    </location>
</feature>
<keyword evidence="9" id="KW-1185">Reference proteome</keyword>
<evidence type="ECO:0000256" key="5">
    <source>
        <dbReference type="ARBA" id="ARBA00023163"/>
    </source>
</evidence>
<dbReference type="InterPro" id="IPR052360">
    <property type="entry name" value="Transcr_Regulatory_Proteins"/>
</dbReference>
<dbReference type="InterPro" id="IPR036864">
    <property type="entry name" value="Zn2-C6_fun-type_DNA-bd_sf"/>
</dbReference>
<evidence type="ECO:0000259" key="7">
    <source>
        <dbReference type="Pfam" id="PF00172"/>
    </source>
</evidence>
<dbReference type="Pfam" id="PF00172">
    <property type="entry name" value="Zn_clus"/>
    <property type="match status" value="1"/>
</dbReference>
<keyword evidence="6" id="KW-0539">Nucleus</keyword>
<dbReference type="Pfam" id="PF11951">
    <property type="entry name" value="Fungal_trans_2"/>
    <property type="match status" value="1"/>
</dbReference>
<evidence type="ECO:0000256" key="6">
    <source>
        <dbReference type="ARBA" id="ARBA00023242"/>
    </source>
</evidence>
<keyword evidence="1" id="KW-0479">Metal-binding</keyword>
<evidence type="ECO:0000256" key="3">
    <source>
        <dbReference type="ARBA" id="ARBA00023015"/>
    </source>
</evidence>
<dbReference type="STRING" id="576137.A0A1L7WLE5"/>
<dbReference type="OrthoDB" id="2593732at2759"/>
<keyword evidence="2" id="KW-0862">Zinc</keyword>
<dbReference type="PANTHER" id="PTHR36206:SF16">
    <property type="entry name" value="TRANSCRIPTION FACTOR DOMAIN-CONTAINING PROTEIN-RELATED"/>
    <property type="match status" value="1"/>
</dbReference>
<dbReference type="Proteomes" id="UP000184330">
    <property type="component" value="Unassembled WGS sequence"/>
</dbReference>
<evidence type="ECO:0000256" key="2">
    <source>
        <dbReference type="ARBA" id="ARBA00022833"/>
    </source>
</evidence>
<dbReference type="CDD" id="cd00067">
    <property type="entry name" value="GAL4"/>
    <property type="match status" value="1"/>
</dbReference>
<evidence type="ECO:0000256" key="1">
    <source>
        <dbReference type="ARBA" id="ARBA00022723"/>
    </source>
</evidence>
<keyword evidence="5" id="KW-0804">Transcription</keyword>
<evidence type="ECO:0000256" key="4">
    <source>
        <dbReference type="ARBA" id="ARBA00023125"/>
    </source>
</evidence>
<name>A0A1L7WLE5_9HELO</name>
<gene>
    <name evidence="8" type="ORF">PAC_03482</name>
</gene>
<dbReference type="GO" id="GO:0000981">
    <property type="term" value="F:DNA-binding transcription factor activity, RNA polymerase II-specific"/>
    <property type="evidence" value="ECO:0007669"/>
    <property type="project" value="InterPro"/>
</dbReference>